<dbReference type="AlphaFoldDB" id="A0A0C2MQM4"/>
<evidence type="ECO:0000313" key="2">
    <source>
        <dbReference type="Proteomes" id="UP000031668"/>
    </source>
</evidence>
<dbReference type="OrthoDB" id="8900048at2759"/>
<name>A0A0C2MQM4_THEKT</name>
<comment type="caution">
    <text evidence="1">The sequence shown here is derived from an EMBL/GenBank/DDBJ whole genome shotgun (WGS) entry which is preliminary data.</text>
</comment>
<sequence>MEFERKHLLLHTEVCGCNAVGHLLHLTDIGRLPNSWPYFLCYHCTYFSNHLQQFFGNIFHYFFDEDVSEFDWIRNRFECDLTHLTGREQEQLADLSSDKTLRMKFNRLPQMSFELACLEKYSLLQDKAIVVQIPFSKSYCAKLDFLL</sequence>
<organism evidence="1 2">
    <name type="scientific">Thelohanellus kitauei</name>
    <name type="common">Myxosporean</name>
    <dbReference type="NCBI Taxonomy" id="669202"/>
    <lineage>
        <taxon>Eukaryota</taxon>
        <taxon>Metazoa</taxon>
        <taxon>Cnidaria</taxon>
        <taxon>Myxozoa</taxon>
        <taxon>Myxosporea</taxon>
        <taxon>Bivalvulida</taxon>
        <taxon>Platysporina</taxon>
        <taxon>Myxobolidae</taxon>
        <taxon>Thelohanellus</taxon>
    </lineage>
</organism>
<proteinExistence type="predicted"/>
<dbReference type="EMBL" id="JWZT01004502">
    <property type="protein sequence ID" value="KII63956.1"/>
    <property type="molecule type" value="Genomic_DNA"/>
</dbReference>
<evidence type="ECO:0000313" key="1">
    <source>
        <dbReference type="EMBL" id="KII63956.1"/>
    </source>
</evidence>
<dbReference type="Proteomes" id="UP000031668">
    <property type="component" value="Unassembled WGS sequence"/>
</dbReference>
<gene>
    <name evidence="1" type="ORF">RF11_08476</name>
</gene>
<reference evidence="1 2" key="1">
    <citation type="journal article" date="2014" name="Genome Biol. Evol.">
        <title>The genome of the myxosporean Thelohanellus kitauei shows adaptations to nutrient acquisition within its fish host.</title>
        <authorList>
            <person name="Yang Y."/>
            <person name="Xiong J."/>
            <person name="Zhou Z."/>
            <person name="Huo F."/>
            <person name="Miao W."/>
            <person name="Ran C."/>
            <person name="Liu Y."/>
            <person name="Zhang J."/>
            <person name="Feng J."/>
            <person name="Wang M."/>
            <person name="Wang M."/>
            <person name="Wang L."/>
            <person name="Yao B."/>
        </authorList>
    </citation>
    <scope>NUCLEOTIDE SEQUENCE [LARGE SCALE GENOMIC DNA]</scope>
    <source>
        <strain evidence="1">Wuqing</strain>
    </source>
</reference>
<accession>A0A0C2MQM4</accession>
<protein>
    <submittedName>
        <fullName evidence="1">Uncharacterized protein</fullName>
    </submittedName>
</protein>
<keyword evidence="2" id="KW-1185">Reference proteome</keyword>